<protein>
    <submittedName>
        <fullName evidence="2">DUF1792 domain-containing protein</fullName>
    </submittedName>
</protein>
<evidence type="ECO:0000313" key="2">
    <source>
        <dbReference type="EMBL" id="RXR21888.1"/>
    </source>
</evidence>
<gene>
    <name evidence="2" type="ORF">EQG61_10420</name>
</gene>
<dbReference type="EMBL" id="SBKN01000006">
    <property type="protein sequence ID" value="RXR21888.1"/>
    <property type="molecule type" value="Genomic_DNA"/>
</dbReference>
<dbReference type="Pfam" id="PF08759">
    <property type="entry name" value="GT-D"/>
    <property type="match status" value="1"/>
</dbReference>
<dbReference type="OrthoDB" id="796510at2"/>
<keyword evidence="3" id="KW-1185">Reference proteome</keyword>
<sequence length="300" mass="34898">MNALVREFYYYYWLLRTWNVRRKFPKYQIMTLEQTLAAIVKERKSVSRLGDADFLLLIEERDVSYQRLSKEIAQRLQAVLDCRDPRFLACLPDTLVDQSECRRSTEVHWKSFVYKYGQRLARCFDTNYTYGNSNMTRIYMNFHDKTKSPELFQQIKTIWNQKHVVVVEGKFTRFGIANDLLDNALSVKRIIGPHMNAFESIDTIKNALLNFSKDEVLFLFSLGPTATILCHELAIEGYWAVDIGNLDLEYMWMKAGATEKVSIKGRFSVETSTSVMDLTLDPVDAKVYQESIVLDLSIAE</sequence>
<evidence type="ECO:0000313" key="3">
    <source>
        <dbReference type="Proteomes" id="UP000289857"/>
    </source>
</evidence>
<proteinExistence type="predicted"/>
<organism evidence="2 3">
    <name type="scientific">Flavobacterium stagni</name>
    <dbReference type="NCBI Taxonomy" id="2506421"/>
    <lineage>
        <taxon>Bacteria</taxon>
        <taxon>Pseudomonadati</taxon>
        <taxon>Bacteroidota</taxon>
        <taxon>Flavobacteriia</taxon>
        <taxon>Flavobacteriales</taxon>
        <taxon>Flavobacteriaceae</taxon>
        <taxon>Flavobacterium</taxon>
    </lineage>
</organism>
<dbReference type="InterPro" id="IPR014869">
    <property type="entry name" value="GT-D"/>
</dbReference>
<comment type="caution">
    <text evidence="2">The sequence shown here is derived from an EMBL/GenBank/DDBJ whole genome shotgun (WGS) entry which is preliminary data.</text>
</comment>
<dbReference type="Proteomes" id="UP000289857">
    <property type="component" value="Unassembled WGS sequence"/>
</dbReference>
<reference evidence="3" key="1">
    <citation type="submission" date="2019-01" db="EMBL/GenBank/DDBJ databases">
        <title>Cytophagaceae bacterium strain CAR-16.</title>
        <authorList>
            <person name="Chen W.-M."/>
        </authorList>
    </citation>
    <scope>NUCLEOTIDE SEQUENCE [LARGE SCALE GENOMIC DNA]</scope>
    <source>
        <strain evidence="3">WWJ-16</strain>
    </source>
</reference>
<dbReference type="RefSeq" id="WP_129461862.1">
    <property type="nucleotide sequence ID" value="NZ_SBKN01000006.1"/>
</dbReference>
<accession>A0A4Q1K7T5</accession>
<name>A0A4Q1K7T5_9FLAO</name>
<dbReference type="AlphaFoldDB" id="A0A4Q1K7T5"/>
<evidence type="ECO:0000259" key="1">
    <source>
        <dbReference type="Pfam" id="PF08759"/>
    </source>
</evidence>
<feature type="domain" description="Glycosyltransferase GT-D fold" evidence="1">
    <location>
        <begin position="46"/>
        <end position="268"/>
    </location>
</feature>